<dbReference type="AlphaFoldDB" id="A0A418VCW5"/>
<comment type="caution">
    <text evidence="1">The sequence shown here is derived from an EMBL/GenBank/DDBJ whole genome shotgun (WGS) entry which is preliminary data.</text>
</comment>
<keyword evidence="2" id="KW-1185">Reference proteome</keyword>
<evidence type="ECO:0000313" key="1">
    <source>
        <dbReference type="EMBL" id="RJF73846.1"/>
    </source>
</evidence>
<evidence type="ECO:0000313" key="2">
    <source>
        <dbReference type="Proteomes" id="UP000286287"/>
    </source>
</evidence>
<dbReference type="EMBL" id="QYUJ01000014">
    <property type="protein sequence ID" value="RJF73846.1"/>
    <property type="molecule type" value="Genomic_DNA"/>
</dbReference>
<proteinExistence type="predicted"/>
<protein>
    <submittedName>
        <fullName evidence="1">Uncharacterized protein</fullName>
    </submittedName>
</protein>
<sequence length="152" mass="16870">MQLARYSSLTHLWRVIAGAQQAGRDVTLVRGDTPETARRKISGYTLPNAGLFIDTAPILRELEDGFEVHPALIALLGGDPAPLRSELDAHHELQLDFTVALTAGRDFICRPDFKFVPIVKGLSNLPPQLKLRARRFSRDEINMLLLRSCGLA</sequence>
<reference evidence="1 2" key="1">
    <citation type="submission" date="2018-09" db="EMBL/GenBank/DDBJ databases">
        <authorList>
            <person name="Zhu H."/>
        </authorList>
    </citation>
    <scope>NUCLEOTIDE SEQUENCE [LARGE SCALE GENOMIC DNA]</scope>
    <source>
        <strain evidence="1 2">K2S05-167</strain>
    </source>
</reference>
<dbReference type="OrthoDB" id="70033at2"/>
<name>A0A418VCW5_9DEIO</name>
<organism evidence="1 2">
    <name type="scientific">Deinococcus cavernae</name>
    <dbReference type="NCBI Taxonomy" id="2320857"/>
    <lineage>
        <taxon>Bacteria</taxon>
        <taxon>Thermotogati</taxon>
        <taxon>Deinococcota</taxon>
        <taxon>Deinococci</taxon>
        <taxon>Deinococcales</taxon>
        <taxon>Deinococcaceae</taxon>
        <taxon>Deinococcus</taxon>
    </lineage>
</organism>
<accession>A0A418VCW5</accession>
<dbReference type="Proteomes" id="UP000286287">
    <property type="component" value="Unassembled WGS sequence"/>
</dbReference>
<gene>
    <name evidence="1" type="ORF">D3875_17430</name>
</gene>